<protein>
    <submittedName>
        <fullName evidence="1">Uncharacterized protein</fullName>
    </submittedName>
</protein>
<accession>A0A4Y2M384</accession>
<dbReference type="Proteomes" id="UP000499080">
    <property type="component" value="Unassembled WGS sequence"/>
</dbReference>
<name>A0A4Y2M384_ARAVE</name>
<sequence>MGGLVDWIYSSIRRKAIAQNVSNSMGWIIAVRIYLDSVKAYSKTSNSQWVDWWLGPVIRIRESDHHKTCQISRVDWWPDCLFCHSSERIMMKVTSRIKFGHDLDDEFKIISNFWT</sequence>
<proteinExistence type="predicted"/>
<dbReference type="AlphaFoldDB" id="A0A4Y2M384"/>
<organism evidence="1 2">
    <name type="scientific">Araneus ventricosus</name>
    <name type="common">Orbweaver spider</name>
    <name type="synonym">Epeira ventricosa</name>
    <dbReference type="NCBI Taxonomy" id="182803"/>
    <lineage>
        <taxon>Eukaryota</taxon>
        <taxon>Metazoa</taxon>
        <taxon>Ecdysozoa</taxon>
        <taxon>Arthropoda</taxon>
        <taxon>Chelicerata</taxon>
        <taxon>Arachnida</taxon>
        <taxon>Araneae</taxon>
        <taxon>Araneomorphae</taxon>
        <taxon>Entelegynae</taxon>
        <taxon>Araneoidea</taxon>
        <taxon>Araneidae</taxon>
        <taxon>Araneus</taxon>
    </lineage>
</organism>
<evidence type="ECO:0000313" key="2">
    <source>
        <dbReference type="Proteomes" id="UP000499080"/>
    </source>
</evidence>
<comment type="caution">
    <text evidence="1">The sequence shown here is derived from an EMBL/GenBank/DDBJ whole genome shotgun (WGS) entry which is preliminary data.</text>
</comment>
<dbReference type="EMBL" id="BGPR01006579">
    <property type="protein sequence ID" value="GBN20186.1"/>
    <property type="molecule type" value="Genomic_DNA"/>
</dbReference>
<evidence type="ECO:0000313" key="1">
    <source>
        <dbReference type="EMBL" id="GBN20186.1"/>
    </source>
</evidence>
<keyword evidence="2" id="KW-1185">Reference proteome</keyword>
<reference evidence="1 2" key="1">
    <citation type="journal article" date="2019" name="Sci. Rep.">
        <title>Orb-weaving spider Araneus ventricosus genome elucidates the spidroin gene catalogue.</title>
        <authorList>
            <person name="Kono N."/>
            <person name="Nakamura H."/>
            <person name="Ohtoshi R."/>
            <person name="Moran D.A.P."/>
            <person name="Shinohara A."/>
            <person name="Yoshida Y."/>
            <person name="Fujiwara M."/>
            <person name="Mori M."/>
            <person name="Tomita M."/>
            <person name="Arakawa K."/>
        </authorList>
    </citation>
    <scope>NUCLEOTIDE SEQUENCE [LARGE SCALE GENOMIC DNA]</scope>
</reference>
<gene>
    <name evidence="1" type="ORF">AVEN_21434_1</name>
</gene>